<evidence type="ECO:0000313" key="3">
    <source>
        <dbReference type="Proteomes" id="UP001271648"/>
    </source>
</evidence>
<dbReference type="InterPro" id="IPR013325">
    <property type="entry name" value="RNA_pol_sigma_r2"/>
</dbReference>
<dbReference type="AlphaFoldDB" id="A0AAW9A6I2"/>
<organism evidence="2 3">
    <name type="scientific">Sporosarcina thermotolerans</name>
    <dbReference type="NCBI Taxonomy" id="633404"/>
    <lineage>
        <taxon>Bacteria</taxon>
        <taxon>Bacillati</taxon>
        <taxon>Bacillota</taxon>
        <taxon>Bacilli</taxon>
        <taxon>Bacillales</taxon>
        <taxon>Caryophanaceae</taxon>
        <taxon>Sporosarcina</taxon>
    </lineage>
</organism>
<dbReference type="RefSeq" id="WP_317940321.1">
    <property type="nucleotide sequence ID" value="NZ_JAUBDJ010000002.1"/>
</dbReference>
<dbReference type="InterPro" id="IPR007627">
    <property type="entry name" value="RNA_pol_sigma70_r2"/>
</dbReference>
<feature type="domain" description="RNA polymerase sigma-70 region 2" evidence="1">
    <location>
        <begin position="19"/>
        <end position="74"/>
    </location>
</feature>
<accession>A0AAW9A6I2</accession>
<gene>
    <name evidence="2" type="ORF">QTL97_04730</name>
</gene>
<comment type="caution">
    <text evidence="2">The sequence shown here is derived from an EMBL/GenBank/DDBJ whole genome shotgun (WGS) entry which is preliminary data.</text>
</comment>
<dbReference type="Pfam" id="PF04542">
    <property type="entry name" value="Sigma70_r2"/>
    <property type="match status" value="1"/>
</dbReference>
<dbReference type="GO" id="GO:0006352">
    <property type="term" value="P:DNA-templated transcription initiation"/>
    <property type="evidence" value="ECO:0007669"/>
    <property type="project" value="InterPro"/>
</dbReference>
<dbReference type="SUPFAM" id="SSF88946">
    <property type="entry name" value="Sigma2 domain of RNA polymerase sigma factors"/>
    <property type="match status" value="1"/>
</dbReference>
<evidence type="ECO:0000259" key="1">
    <source>
        <dbReference type="Pfam" id="PF04542"/>
    </source>
</evidence>
<dbReference type="EMBL" id="JAUBDJ010000002">
    <property type="protein sequence ID" value="MDW0116228.1"/>
    <property type="molecule type" value="Genomic_DNA"/>
</dbReference>
<name>A0AAW9A6I2_9BACL</name>
<dbReference type="Proteomes" id="UP001271648">
    <property type="component" value="Unassembled WGS sequence"/>
</dbReference>
<keyword evidence="3" id="KW-1185">Reference proteome</keyword>
<protein>
    <submittedName>
        <fullName evidence="2">Sigma factor</fullName>
    </submittedName>
</protein>
<dbReference type="Gene3D" id="1.10.1740.10">
    <property type="match status" value="1"/>
</dbReference>
<sequence>MLNFEDVLVKYETMIFACMRQLNIYRDYEQFRQTGRVALWLAWERFEYEKGDFAPFAYRYIRGAMMDEMKRANRFEQRFMPIEDEILTKLIEVDDAGDKRGSERLRYAVESLTEDDRKLLQWLLIMSRERTGVEIEYSGLIYRDIIEDDKKTSFTITIK</sequence>
<evidence type="ECO:0000313" key="2">
    <source>
        <dbReference type="EMBL" id="MDW0116228.1"/>
    </source>
</evidence>
<dbReference type="GO" id="GO:0003700">
    <property type="term" value="F:DNA-binding transcription factor activity"/>
    <property type="evidence" value="ECO:0007669"/>
    <property type="project" value="InterPro"/>
</dbReference>
<proteinExistence type="predicted"/>
<reference evidence="2 3" key="1">
    <citation type="submission" date="2023-06" db="EMBL/GenBank/DDBJ databases">
        <title>Sporosarcina sp. nov., isolated from Korean traditional fermented seafood 'Jeotgal'.</title>
        <authorList>
            <person name="Yang A.I."/>
            <person name="Shin N.-R."/>
        </authorList>
    </citation>
    <scope>NUCLEOTIDE SEQUENCE [LARGE SCALE GENOMIC DNA]</scope>
    <source>
        <strain evidence="2 3">KCTC43456</strain>
    </source>
</reference>